<evidence type="ECO:0000259" key="9">
    <source>
        <dbReference type="PROSITE" id="PS50850"/>
    </source>
</evidence>
<keyword evidence="6 8" id="KW-1133">Transmembrane helix</keyword>
<evidence type="ECO:0000313" key="11">
    <source>
        <dbReference type="Proteomes" id="UP000266568"/>
    </source>
</evidence>
<feature type="transmembrane region" description="Helical" evidence="8">
    <location>
        <begin position="388"/>
        <end position="410"/>
    </location>
</feature>
<dbReference type="InterPro" id="IPR000109">
    <property type="entry name" value="POT_fam"/>
</dbReference>
<evidence type="ECO:0000256" key="2">
    <source>
        <dbReference type="ARBA" id="ARBA00022448"/>
    </source>
</evidence>
<feature type="transmembrane region" description="Helical" evidence="8">
    <location>
        <begin position="416"/>
        <end position="436"/>
    </location>
</feature>
<evidence type="ECO:0000256" key="1">
    <source>
        <dbReference type="ARBA" id="ARBA00004651"/>
    </source>
</evidence>
<feature type="transmembrane region" description="Helical" evidence="8">
    <location>
        <begin position="290"/>
        <end position="309"/>
    </location>
</feature>
<feature type="transmembrane region" description="Helical" evidence="8">
    <location>
        <begin position="106"/>
        <end position="123"/>
    </location>
</feature>
<comment type="caution">
    <text evidence="10">The sequence shown here is derived from an EMBL/GenBank/DDBJ whole genome shotgun (WGS) entry which is preliminary data.</text>
</comment>
<dbReference type="Pfam" id="PF00854">
    <property type="entry name" value="PTR2"/>
    <property type="match status" value="2"/>
</dbReference>
<dbReference type="GO" id="GO:0006857">
    <property type="term" value="P:oligopeptide transport"/>
    <property type="evidence" value="ECO:0007669"/>
    <property type="project" value="InterPro"/>
</dbReference>
<dbReference type="InterPro" id="IPR050171">
    <property type="entry name" value="MFS_Transporters"/>
</dbReference>
<keyword evidence="5" id="KW-0653">Protein transport</keyword>
<keyword evidence="3" id="KW-1003">Cell membrane</keyword>
<dbReference type="Gene3D" id="1.20.1250.20">
    <property type="entry name" value="MFS general substrate transporter like domains"/>
    <property type="match status" value="2"/>
</dbReference>
<feature type="transmembrane region" description="Helical" evidence="8">
    <location>
        <begin position="321"/>
        <end position="345"/>
    </location>
</feature>
<dbReference type="CDD" id="cd17346">
    <property type="entry name" value="MFS_DtpA_like"/>
    <property type="match status" value="1"/>
</dbReference>
<evidence type="ECO:0000256" key="7">
    <source>
        <dbReference type="ARBA" id="ARBA00023136"/>
    </source>
</evidence>
<dbReference type="InterPro" id="IPR005279">
    <property type="entry name" value="Dipep/tripep_permease"/>
</dbReference>
<dbReference type="RefSeq" id="WP_119035887.1">
    <property type="nucleotide sequence ID" value="NZ_QXDC01000003.1"/>
</dbReference>
<evidence type="ECO:0000256" key="6">
    <source>
        <dbReference type="ARBA" id="ARBA00022989"/>
    </source>
</evidence>
<reference evidence="10 11" key="1">
    <citation type="submission" date="2018-08" db="EMBL/GenBank/DDBJ databases">
        <title>Genomic Encyclopedia of Type Strains, Phase IV (KMG-IV): sequencing the most valuable type-strain genomes for metagenomic binning, comparative biology and taxonomic classification.</title>
        <authorList>
            <person name="Goeker M."/>
        </authorList>
    </citation>
    <scope>NUCLEOTIDE SEQUENCE [LARGE SCALE GENOMIC DNA]</scope>
    <source>
        <strain evidence="10 11">DSM 25527</strain>
    </source>
</reference>
<dbReference type="GO" id="GO:1904680">
    <property type="term" value="F:peptide transmembrane transporter activity"/>
    <property type="evidence" value="ECO:0007669"/>
    <property type="project" value="InterPro"/>
</dbReference>
<keyword evidence="4 8" id="KW-0812">Transmembrane</keyword>
<feature type="domain" description="Major facilitator superfamily (MFS) profile" evidence="9">
    <location>
        <begin position="38"/>
        <end position="441"/>
    </location>
</feature>
<evidence type="ECO:0000256" key="8">
    <source>
        <dbReference type="SAM" id="Phobius"/>
    </source>
</evidence>
<evidence type="ECO:0000256" key="5">
    <source>
        <dbReference type="ARBA" id="ARBA00022856"/>
    </source>
</evidence>
<feature type="transmembrane region" description="Helical" evidence="8">
    <location>
        <begin position="196"/>
        <end position="215"/>
    </location>
</feature>
<dbReference type="PANTHER" id="PTHR23517:SF15">
    <property type="entry name" value="PROTON-DEPENDENT OLIGOPEPTIDE FAMILY TRANSPORT PROTEIN"/>
    <property type="match status" value="1"/>
</dbReference>
<dbReference type="SUPFAM" id="SSF103473">
    <property type="entry name" value="MFS general substrate transporter"/>
    <property type="match status" value="1"/>
</dbReference>
<feature type="transmembrane region" description="Helical" evidence="8">
    <location>
        <begin position="78"/>
        <end position="99"/>
    </location>
</feature>
<comment type="subcellular location">
    <subcellularLocation>
        <location evidence="1">Cell membrane</location>
        <topology evidence="1">Multi-pass membrane protein</topology>
    </subcellularLocation>
</comment>
<evidence type="ECO:0000256" key="4">
    <source>
        <dbReference type="ARBA" id="ARBA00022692"/>
    </source>
</evidence>
<keyword evidence="2" id="KW-0813">Transport</keyword>
<keyword evidence="11" id="KW-1185">Reference proteome</keyword>
<protein>
    <submittedName>
        <fullName evidence="10">POT family proton-dependent oligopeptide transporter</fullName>
    </submittedName>
</protein>
<dbReference type="GO" id="GO:0005886">
    <property type="term" value="C:plasma membrane"/>
    <property type="evidence" value="ECO:0007669"/>
    <property type="project" value="UniProtKB-SubCell"/>
</dbReference>
<evidence type="ECO:0000256" key="3">
    <source>
        <dbReference type="ARBA" id="ARBA00022475"/>
    </source>
</evidence>
<dbReference type="PROSITE" id="PS01022">
    <property type="entry name" value="PTR2_1"/>
    <property type="match status" value="1"/>
</dbReference>
<evidence type="ECO:0000313" key="10">
    <source>
        <dbReference type="EMBL" id="RIA44204.1"/>
    </source>
</evidence>
<keyword evidence="7 8" id="KW-0472">Membrane</keyword>
<feature type="transmembrane region" description="Helical" evidence="8">
    <location>
        <begin position="129"/>
        <end position="147"/>
    </location>
</feature>
<proteinExistence type="predicted"/>
<organism evidence="10 11">
    <name type="scientific">Hephaestia caeni</name>
    <dbReference type="NCBI Taxonomy" id="645617"/>
    <lineage>
        <taxon>Bacteria</taxon>
        <taxon>Pseudomonadati</taxon>
        <taxon>Pseudomonadota</taxon>
        <taxon>Alphaproteobacteria</taxon>
        <taxon>Sphingomonadales</taxon>
        <taxon>Sphingomonadaceae</taxon>
        <taxon>Hephaestia</taxon>
    </lineage>
</organism>
<dbReference type="OrthoDB" id="9772725at2"/>
<feature type="transmembrane region" description="Helical" evidence="8">
    <location>
        <begin position="351"/>
        <end position="376"/>
    </location>
</feature>
<sequence>MTAASDDRVFFGHPRGLAYLVFTEAWERFSYYGMTSLVVLYMVQQLFLPGHVEHVVGLAAVRGMLGLGPGVADQALASIIFGWYSGLVYFTPIIGGFVADRWLGTRNTVILGAALMSAGHIAMAFDRSFFVALLLLILGSGALKGNISAQVGRLYPAAEESRRTQGYTIFSAGINVGAVAGPLVCGLLAARFGWHIGFGTAGAFMLVAMLTYLAGVRHLPTDRGPATRIVHPPMTAAERRRTRVLIGVIALTVLPNIAYPMIWNVGILWADQHASLATPIGAIPASWFNSIDAFVSIVAVPPLVAYWRWQARRGREPGDIGKIAIGSALAGASAALFALASALYLPGRVPAWFAVLPFAGMGVAFLYFWPTLLALISQAAPPKVNATLMGGAFLSLFVGSVAMGWVGSYYEALGPTAFWLLDAAIGVAGALIILAVHRPLTRALTPGG</sequence>
<name>A0A397PDF9_9SPHN</name>
<dbReference type="Proteomes" id="UP000266568">
    <property type="component" value="Unassembled WGS sequence"/>
</dbReference>
<dbReference type="InterPro" id="IPR018456">
    <property type="entry name" value="PTR2_symporter_CS"/>
</dbReference>
<feature type="transmembrane region" description="Helical" evidence="8">
    <location>
        <begin position="244"/>
        <end position="270"/>
    </location>
</feature>
<accession>A0A397PDF9</accession>
<feature type="transmembrane region" description="Helical" evidence="8">
    <location>
        <begin position="29"/>
        <end position="48"/>
    </location>
</feature>
<dbReference type="AlphaFoldDB" id="A0A397PDF9"/>
<feature type="transmembrane region" description="Helical" evidence="8">
    <location>
        <begin position="167"/>
        <end position="190"/>
    </location>
</feature>
<dbReference type="PROSITE" id="PS50850">
    <property type="entry name" value="MFS"/>
    <property type="match status" value="1"/>
</dbReference>
<dbReference type="InterPro" id="IPR020846">
    <property type="entry name" value="MFS_dom"/>
</dbReference>
<dbReference type="EMBL" id="QXDC01000003">
    <property type="protein sequence ID" value="RIA44204.1"/>
    <property type="molecule type" value="Genomic_DNA"/>
</dbReference>
<dbReference type="NCBIfam" id="TIGR00924">
    <property type="entry name" value="yjdL_sub1_fam"/>
    <property type="match status" value="1"/>
</dbReference>
<gene>
    <name evidence="10" type="ORF">DFR49_2442</name>
</gene>
<keyword evidence="5" id="KW-0571">Peptide transport</keyword>
<dbReference type="PANTHER" id="PTHR23517">
    <property type="entry name" value="RESISTANCE PROTEIN MDTM, PUTATIVE-RELATED-RELATED"/>
    <property type="match status" value="1"/>
</dbReference>
<dbReference type="InterPro" id="IPR036259">
    <property type="entry name" value="MFS_trans_sf"/>
</dbReference>